<dbReference type="SUPFAM" id="SSF52980">
    <property type="entry name" value="Restriction endonuclease-like"/>
    <property type="match status" value="1"/>
</dbReference>
<dbReference type="EMBL" id="JABFDB010000031">
    <property type="protein sequence ID" value="NYZ23763.1"/>
    <property type="molecule type" value="Genomic_DNA"/>
</dbReference>
<dbReference type="InterPro" id="IPR012296">
    <property type="entry name" value="Nuclease_put_TT1808"/>
</dbReference>
<evidence type="ECO:0000313" key="2">
    <source>
        <dbReference type="EMBL" id="NYZ23763.1"/>
    </source>
</evidence>
<dbReference type="Pfam" id="PF05685">
    <property type="entry name" value="Uma2"/>
    <property type="match status" value="1"/>
</dbReference>
<dbReference type="Gene3D" id="3.90.1570.10">
    <property type="entry name" value="tt1808, chain A"/>
    <property type="match status" value="1"/>
</dbReference>
<keyword evidence="2" id="KW-0255">Endonuclease</keyword>
<dbReference type="InterPro" id="IPR011335">
    <property type="entry name" value="Restrct_endonuc-II-like"/>
</dbReference>
<dbReference type="Proteomes" id="UP000584642">
    <property type="component" value="Unassembled WGS sequence"/>
</dbReference>
<dbReference type="GO" id="GO:0004519">
    <property type="term" value="F:endonuclease activity"/>
    <property type="evidence" value="ECO:0007669"/>
    <property type="project" value="UniProtKB-KW"/>
</dbReference>
<feature type="domain" description="Putative restriction endonuclease" evidence="1">
    <location>
        <begin position="13"/>
        <end position="174"/>
    </location>
</feature>
<dbReference type="PANTHER" id="PTHR36558">
    <property type="entry name" value="GLR1098 PROTEIN"/>
    <property type="match status" value="1"/>
</dbReference>
<evidence type="ECO:0000259" key="1">
    <source>
        <dbReference type="Pfam" id="PF05685"/>
    </source>
</evidence>
<evidence type="ECO:0000313" key="3">
    <source>
        <dbReference type="Proteomes" id="UP000584642"/>
    </source>
</evidence>
<keyword evidence="2" id="KW-0540">Nuclease</keyword>
<accession>A0ABX2TKZ2</accession>
<comment type="caution">
    <text evidence="2">The sequence shown here is derived from an EMBL/GenBank/DDBJ whole genome shotgun (WGS) entry which is preliminary data.</text>
</comment>
<dbReference type="RefSeq" id="WP_180285538.1">
    <property type="nucleotide sequence ID" value="NZ_JABFDB010000031.1"/>
</dbReference>
<sequence>MAEPAERIDPVSLEEFQAMHFGDRRAELIDGVIVVAQAFPTARHADITGGVLVALANAIRARRLPCRAQTGAGLPVRLDRDFVLGPDVLVHCGGTRERPGDPLVAVEVLSPSNRATELMRKLHAYQSVPSLTDILLIEQDAYRVEHWTRTERGSWTLSDPLSGPDAVLALPRLGGAWRLEELYGDD</sequence>
<dbReference type="PANTHER" id="PTHR36558:SF1">
    <property type="entry name" value="RESTRICTION ENDONUCLEASE DOMAIN-CONTAINING PROTEIN-RELATED"/>
    <property type="match status" value="1"/>
</dbReference>
<proteinExistence type="predicted"/>
<gene>
    <name evidence="2" type="ORF">HND93_29030</name>
</gene>
<organism evidence="2 3">
    <name type="scientific">Azospirillum oleiclasticum</name>
    <dbReference type="NCBI Taxonomy" id="2735135"/>
    <lineage>
        <taxon>Bacteria</taxon>
        <taxon>Pseudomonadati</taxon>
        <taxon>Pseudomonadota</taxon>
        <taxon>Alphaproteobacteria</taxon>
        <taxon>Rhodospirillales</taxon>
        <taxon>Azospirillaceae</taxon>
        <taxon>Azospirillum</taxon>
    </lineage>
</organism>
<dbReference type="CDD" id="cd06260">
    <property type="entry name" value="DUF820-like"/>
    <property type="match status" value="1"/>
</dbReference>
<keyword evidence="2" id="KW-0378">Hydrolase</keyword>
<keyword evidence="3" id="KW-1185">Reference proteome</keyword>
<dbReference type="InterPro" id="IPR008538">
    <property type="entry name" value="Uma2"/>
</dbReference>
<protein>
    <submittedName>
        <fullName evidence="2">Uma2 family endonuclease</fullName>
    </submittedName>
</protein>
<reference evidence="2 3" key="1">
    <citation type="submission" date="2020-05" db="EMBL/GenBank/DDBJ databases">
        <title>Azospirillum oleiclasticum sp. nov, a nitrogen-fixing and heavy crude oil-emulsifying bacterium isolated from the crude oil of Yumen Oilfield.</title>
        <authorList>
            <person name="Wu D."/>
            <person name="Cai M."/>
            <person name="Zhang X."/>
        </authorList>
    </citation>
    <scope>NUCLEOTIDE SEQUENCE [LARGE SCALE GENOMIC DNA]</scope>
    <source>
        <strain evidence="2 3">ROY-1-1-2</strain>
    </source>
</reference>
<name>A0ABX2TKZ2_9PROT</name>